<comment type="caution">
    <text evidence="3">The sequence shown here is derived from an EMBL/GenBank/DDBJ whole genome shotgun (WGS) entry which is preliminary data.</text>
</comment>
<sequence>MVGNENLIDFDRNAIFDQDNKVDKSSIMECDIPEAEFYDFFKDKKKECFEVDQMWAIYDEVDGMPRRYARIREVYAPGFKVRMTWLEADPDDKGVKDWTEAELPVACGRFIRDKSDKSEDLEIFSHTVEWEKGDGYASYKIYPRRGETWAVFENWHRRWSSDPEKHKDLQYKFVEVLSDYSNESGVVVSYLVKIKGFVSLFKPAILDGGNASFKIPPNEILRFSHRAPSRRTTGREREDFHAGYFELDPASVPAGIEEIRNLDLNSSTECIDAKDGLPLIEDKYHMENIRENPGVSCTMDGGNSIGGSGSPRLLNGCYEEKLREENAIHPLELTSTGSNGSDTKEIGLDPASLPTNFEETSNPVDWNLNIDIIDPGSPVSLGSLEEENPFVFKERANPDEKNFLDEGNSEIRNGSPRLSNGRVEENAGHPFEITPCGSCHAQSCDVLDAEDVCQDHTILSNNVKEICTLVAEKALGETNDLNLNFDIIDPGSPVSLGSLEEENPFVFKERANPDEKNFLDEGNSEIRNGSPRLSIGRFEENAGHPFEITPCGSCHAQSCDVLDAEDVYQDHTILSSNAKEMCIHVDEKAPGETNGSSKSSALAAGGRLLKRKKRKKPDVKGSPRLSNGGCKKKHCKENASHLLEKNSSDSHLVENKNKLEIYPRKGEVWALYRSEKIKWPWSNSSAISDVVIVEVLEDNVEMIKVLVLNKVASAKTVYKCKKRAGNNIIAEITRDELHELHKCSHKISVRRPSMTGLQECWELDVQGNSPVEDALADENKGRKAVNESESIVCSKDIPDSEFLEFMASCFNDFDLDRKEDSFAVGQIWAFYDRIDGMPRAYGRIEKVYSPSFMVKITSLKADLDEPDEIDWVHEDMSITCGKFKLDKTLKLDDPAAFSHRVDWEIGLGTGSHRIYPRKGETWALFKNVDNIKRSSDPINTKNLRYEFVEILSDYSEESGVNVAYLVKIKGFVSLFMKTLSNGMDSIQITPDERLKFSHRVPSFRTTGKEREDIPEGYFELGPASLPSNLEDISESEDLQVNIKRLEAVANDCSASPKEGSPRARKKRKTNGHNRKSPEGGNSRIGSLLPITPNKWCNKKKRSVRMRVGRSCSTLSSDIPLDTFQTVSTDGVITDTGITVHRPVGHVDFDPSDIPDAEFYSSELELSSAIQLNPEGIPEGQLHNFFRDETTREKLKPGQVWALYCDLDDLPKYYVQVKTVEMFPELKVEVNWLQSCAPQKGLIRCNDEHMPVSCGVFEVGEADTFNDTAYFSHQLTGVSKATGSKFEIFPRKDEVWALYKNFSSSMSSPDLRKYEYDMVLVVEEQVHWMIVLVLQKFSSCVETVFMPKLKAGHLLQLAIPRYELLRFSHQVPAFRLSDEKYGSLRGSWVLDSDSMPRCLISSN</sequence>
<dbReference type="InterPro" id="IPR024593">
    <property type="entry name" value="DUF3444"/>
</dbReference>
<feature type="compositionally biased region" description="Basic residues" evidence="1">
    <location>
        <begin position="1062"/>
        <end position="1074"/>
    </location>
</feature>
<gene>
    <name evidence="3" type="ORF">MKW94_020032</name>
</gene>
<dbReference type="Proteomes" id="UP001177140">
    <property type="component" value="Unassembled WGS sequence"/>
</dbReference>
<accession>A0AA42B3Y9</accession>
<dbReference type="PANTHER" id="PTHR45089">
    <property type="entry name" value="DNAJ HEAT SHOCK AMINO-TERMINAL DOMAIN PROTEIN-RELATED"/>
    <property type="match status" value="1"/>
</dbReference>
<feature type="domain" description="DUF3444" evidence="2">
    <location>
        <begin position="1178"/>
        <end position="1378"/>
    </location>
</feature>
<feature type="compositionally biased region" description="Basic residues" evidence="1">
    <location>
        <begin position="608"/>
        <end position="617"/>
    </location>
</feature>
<evidence type="ECO:0000313" key="3">
    <source>
        <dbReference type="EMBL" id="MCL7050593.1"/>
    </source>
</evidence>
<dbReference type="PANTHER" id="PTHR45089:SF24">
    <property type="entry name" value="DNAJ HEAT SHOCK N-TERMINAL DOMAIN-CONTAINING PROTEIN"/>
    <property type="match status" value="1"/>
</dbReference>
<feature type="region of interest" description="Disordered" evidence="1">
    <location>
        <begin position="401"/>
        <end position="420"/>
    </location>
</feature>
<feature type="domain" description="DUF3444" evidence="2">
    <location>
        <begin position="804"/>
        <end position="1009"/>
    </location>
</feature>
<keyword evidence="4" id="KW-1185">Reference proteome</keyword>
<protein>
    <recommendedName>
        <fullName evidence="2">DUF3444 domain-containing protein</fullName>
    </recommendedName>
</protein>
<reference evidence="3" key="1">
    <citation type="submission" date="2022-03" db="EMBL/GenBank/DDBJ databases">
        <title>A functionally conserved STORR gene fusion in Papaver species that diverged 16.8 million years ago.</title>
        <authorList>
            <person name="Catania T."/>
        </authorList>
    </citation>
    <scope>NUCLEOTIDE SEQUENCE</scope>
    <source>
        <strain evidence="3">S-191538</strain>
    </source>
</reference>
<feature type="region of interest" description="Disordered" evidence="1">
    <location>
        <begin position="1051"/>
        <end position="1086"/>
    </location>
</feature>
<proteinExistence type="predicted"/>
<name>A0AA42B3Y9_PAPNU</name>
<feature type="domain" description="DUF3444" evidence="2">
    <location>
        <begin position="29"/>
        <end position="236"/>
    </location>
</feature>
<dbReference type="Pfam" id="PF11926">
    <property type="entry name" value="DUF3444"/>
    <property type="match status" value="4"/>
</dbReference>
<evidence type="ECO:0000256" key="1">
    <source>
        <dbReference type="SAM" id="MobiDB-lite"/>
    </source>
</evidence>
<feature type="compositionally biased region" description="Low complexity" evidence="1">
    <location>
        <begin position="595"/>
        <end position="607"/>
    </location>
</feature>
<evidence type="ECO:0000259" key="2">
    <source>
        <dbReference type="Pfam" id="PF11926"/>
    </source>
</evidence>
<dbReference type="EMBL" id="JAJJMA010329562">
    <property type="protein sequence ID" value="MCL7050593.1"/>
    <property type="molecule type" value="Genomic_DNA"/>
</dbReference>
<feature type="domain" description="DUF3444" evidence="2">
    <location>
        <begin position="648"/>
        <end position="751"/>
    </location>
</feature>
<feature type="region of interest" description="Disordered" evidence="1">
    <location>
        <begin position="588"/>
        <end position="633"/>
    </location>
</feature>
<organism evidence="3 4">
    <name type="scientific">Papaver nudicaule</name>
    <name type="common">Iceland poppy</name>
    <dbReference type="NCBI Taxonomy" id="74823"/>
    <lineage>
        <taxon>Eukaryota</taxon>
        <taxon>Viridiplantae</taxon>
        <taxon>Streptophyta</taxon>
        <taxon>Embryophyta</taxon>
        <taxon>Tracheophyta</taxon>
        <taxon>Spermatophyta</taxon>
        <taxon>Magnoliopsida</taxon>
        <taxon>Ranunculales</taxon>
        <taxon>Papaveraceae</taxon>
        <taxon>Papaveroideae</taxon>
        <taxon>Papaver</taxon>
    </lineage>
</organism>
<evidence type="ECO:0000313" key="4">
    <source>
        <dbReference type="Proteomes" id="UP001177140"/>
    </source>
</evidence>